<dbReference type="SUPFAM" id="SSF53955">
    <property type="entry name" value="Lysozyme-like"/>
    <property type="match status" value="1"/>
</dbReference>
<dbReference type="RefSeq" id="WP_053854614.1">
    <property type="nucleotide sequence ID" value="NZ_ANBS01000001.1"/>
</dbReference>
<evidence type="ECO:0000313" key="3">
    <source>
        <dbReference type="Proteomes" id="UP000309231"/>
    </source>
</evidence>
<dbReference type="Gene3D" id="1.10.530.10">
    <property type="match status" value="1"/>
</dbReference>
<reference evidence="2" key="1">
    <citation type="submission" date="2018-01" db="EMBL/GenBank/DDBJ databases">
        <title>Comparative genomics of Mycobacterium mucogenicum and Mycobacterium neoaurum clade members emphasizing tRNA and non-coding RNA.</title>
        <authorList>
            <person name="Behra P.R.K."/>
            <person name="Pettersson B.M.F."/>
            <person name="Das S."/>
            <person name="Dasgupta S."/>
            <person name="Kirsebom L.A."/>
        </authorList>
    </citation>
    <scope>NUCLEOTIDE SEQUENCE</scope>
    <source>
        <strain evidence="2">DSM 44124</strain>
    </source>
</reference>
<dbReference type="AlphaFoldDB" id="A0A8H2PEI4"/>
<dbReference type="InterPro" id="IPR023346">
    <property type="entry name" value="Lysozyme-like_dom_sf"/>
</dbReference>
<dbReference type="GeneID" id="76723808"/>
<evidence type="ECO:0008006" key="4">
    <source>
        <dbReference type="Google" id="ProtNLM"/>
    </source>
</evidence>
<evidence type="ECO:0000313" key="2">
    <source>
        <dbReference type="EMBL" id="TLH51421.1"/>
    </source>
</evidence>
<dbReference type="PANTHER" id="PTHR34408:SF1">
    <property type="entry name" value="GLYCOSYL HYDROLASE FAMILY 19 DOMAIN-CONTAINING PROTEIN HI_1415"/>
    <property type="match status" value="1"/>
</dbReference>
<name>A0A8H2PEI4_MYCMU</name>
<proteinExistence type="predicted"/>
<gene>
    <name evidence="1" type="ORF">C1S78_002775</name>
    <name evidence="2" type="ORF">C1S78_02775</name>
</gene>
<evidence type="ECO:0000313" key="1">
    <source>
        <dbReference type="EMBL" id="QPG69971.1"/>
    </source>
</evidence>
<protein>
    <recommendedName>
        <fullName evidence="4">Lysin A</fullName>
    </recommendedName>
</protein>
<dbReference type="KEGG" id="mmuc:C1S78_002775"/>
<keyword evidence="3" id="KW-1185">Reference proteome</keyword>
<dbReference type="EMBL" id="CP062008">
    <property type="protein sequence ID" value="QPG69971.1"/>
    <property type="molecule type" value="Genomic_DNA"/>
</dbReference>
<sequence length="476" mass="51654">MTFVVTRQRAQEVHDRARARAGLPYDYGGAFTDDPRDSTDCSGLVLQTGAWYGGRTDWQGNRYGSTESFRLDRPIVYDLGFRRMPAGGPAALPFKPVMLVGLMHGGGGENSHTACTLMTMDIPGGPVVMSDRGVDWESHGNVNGVGVSLYGGARAWNDRLFSDFWYLDARLEDAPASPGISGDTLAEAWGRRPGVDYAGLAPGCNEAMIRCGANTVNKSAMFLAQLGHECGGGVYRTEIASGEQYEGRLDLGNTQPGDGRRFRGRSFIQITGRSNVTRLSQWAFDQGYVPTPTYFVDNPEALSSDEHVWTGAVWYFTVARPTFMDAAESGDLEACTRMVNGGLNGLDDRRNYWNRARALGDRILPATPTPTDPLEELLMSDLRVPSLSIYADPGETPPLLVDMLRALDAHGPHEPWVENKARNGHLDSIRRVAQTAAGKGPYGTDPQAVSQAASVMADIEKANPAALQAFLTQNGK</sequence>
<dbReference type="InterPro" id="IPR052354">
    <property type="entry name" value="Cell_Wall_Dynamics_Protein"/>
</dbReference>
<accession>A0A8H2PEI4</accession>
<dbReference type="PANTHER" id="PTHR34408">
    <property type="entry name" value="FAMILY PROTEIN, PUTATIVE-RELATED"/>
    <property type="match status" value="1"/>
</dbReference>
<dbReference type="Proteomes" id="UP000309231">
    <property type="component" value="Chromosome"/>
</dbReference>
<organism evidence="2">
    <name type="scientific">Mycolicibacterium mucogenicum DSM 44124</name>
    <dbReference type="NCBI Taxonomy" id="1226753"/>
    <lineage>
        <taxon>Bacteria</taxon>
        <taxon>Bacillati</taxon>
        <taxon>Actinomycetota</taxon>
        <taxon>Actinomycetes</taxon>
        <taxon>Mycobacteriales</taxon>
        <taxon>Mycobacteriaceae</taxon>
        <taxon>Mycolicibacterium</taxon>
    </lineage>
</organism>
<dbReference type="Gene3D" id="3.90.1720.10">
    <property type="entry name" value="endopeptidase domain like (from Nostoc punctiforme)"/>
    <property type="match status" value="1"/>
</dbReference>
<reference evidence="1 3" key="3">
    <citation type="journal article" date="2019" name="Sci. Rep.">
        <title>Insight into the biology of Mycobacterium mucogenicum and Mycobacterium neoaurum clade members.</title>
        <authorList>
            <person name="Behra P.R.K."/>
            <person name="Pettersson B.M.F."/>
            <person name="Ramesh M."/>
            <person name="Dasgupta S."/>
            <person name="Kirsebom L.A."/>
        </authorList>
    </citation>
    <scope>NUCLEOTIDE SEQUENCE [LARGE SCALE GENOMIC DNA]</scope>
    <source>
        <strain evidence="1 3">DSM 44124</strain>
    </source>
</reference>
<dbReference type="EMBL" id="POTL01000001">
    <property type="protein sequence ID" value="TLH51421.1"/>
    <property type="molecule type" value="Genomic_DNA"/>
</dbReference>
<reference evidence="1 3" key="2">
    <citation type="journal article" date="2019" name="BMC Evol. Biol.">
        <title>Comparative genomics of Mycobacterium mucogenicum and Mycobacterium neoaurum clade members emphasizing tRNA and non-coding RNA.</title>
        <authorList>
            <person name="Behra P.R.K."/>
            <person name="Pettersson B.M.F."/>
            <person name="Das S."/>
            <person name="Dasgupta S."/>
            <person name="Kirsebom L.A."/>
        </authorList>
    </citation>
    <scope>NUCLEOTIDE SEQUENCE [LARGE SCALE GENOMIC DNA]</scope>
    <source>
        <strain evidence="1 3">DSM 44124</strain>
    </source>
</reference>